<feature type="coiled-coil region" evidence="1">
    <location>
        <begin position="463"/>
        <end position="577"/>
    </location>
</feature>
<dbReference type="OMA" id="REMDLWA"/>
<dbReference type="Gene3D" id="1.20.5.340">
    <property type="match status" value="1"/>
</dbReference>
<proteinExistence type="predicted"/>
<accession>A0A4W3JQN5</accession>
<dbReference type="Ensembl" id="ENSCMIT00000046447.1">
    <property type="protein sequence ID" value="ENSCMIP00000045794.1"/>
    <property type="gene ID" value="ENSCMIG00000018870.1"/>
</dbReference>
<reference evidence="4" key="3">
    <citation type="journal article" date="2014" name="Nature">
        <title>Elephant shark genome provides unique insights into gnathostome evolution.</title>
        <authorList>
            <consortium name="International Elephant Shark Genome Sequencing Consortium"/>
            <person name="Venkatesh B."/>
            <person name="Lee A.P."/>
            <person name="Ravi V."/>
            <person name="Maurya A.K."/>
            <person name="Lian M.M."/>
            <person name="Swann J.B."/>
            <person name="Ohta Y."/>
            <person name="Flajnik M.F."/>
            <person name="Sutoh Y."/>
            <person name="Kasahara M."/>
            <person name="Hoon S."/>
            <person name="Gangu V."/>
            <person name="Roy S.W."/>
            <person name="Irimia M."/>
            <person name="Korzh V."/>
            <person name="Kondrychyn I."/>
            <person name="Lim Z.W."/>
            <person name="Tay B.H."/>
            <person name="Tohari S."/>
            <person name="Kong K.W."/>
            <person name="Ho S."/>
            <person name="Lorente-Galdos B."/>
            <person name="Quilez J."/>
            <person name="Marques-Bonet T."/>
            <person name="Raney B.J."/>
            <person name="Ingham P.W."/>
            <person name="Tay A."/>
            <person name="Hillier L.W."/>
            <person name="Minx P."/>
            <person name="Boehm T."/>
            <person name="Wilson R.K."/>
            <person name="Brenner S."/>
            <person name="Warren W.C."/>
        </authorList>
    </citation>
    <scope>NUCLEOTIDE SEQUENCE [LARGE SCALE GENOMIC DNA]</scope>
</reference>
<organism evidence="3 4">
    <name type="scientific">Callorhinchus milii</name>
    <name type="common">Ghost shark</name>
    <dbReference type="NCBI Taxonomy" id="7868"/>
    <lineage>
        <taxon>Eukaryota</taxon>
        <taxon>Metazoa</taxon>
        <taxon>Chordata</taxon>
        <taxon>Craniata</taxon>
        <taxon>Vertebrata</taxon>
        <taxon>Chondrichthyes</taxon>
        <taxon>Holocephali</taxon>
        <taxon>Chimaeriformes</taxon>
        <taxon>Callorhinchidae</taxon>
        <taxon>Callorhinchus</taxon>
    </lineage>
</organism>
<reference evidence="3" key="4">
    <citation type="submission" date="2025-08" db="UniProtKB">
        <authorList>
            <consortium name="Ensembl"/>
        </authorList>
    </citation>
    <scope>IDENTIFICATION</scope>
</reference>
<dbReference type="InParanoid" id="A0A4W3JQN5"/>
<reference evidence="3" key="5">
    <citation type="submission" date="2025-09" db="UniProtKB">
        <authorList>
            <consortium name="Ensembl"/>
        </authorList>
    </citation>
    <scope>IDENTIFICATION</scope>
</reference>
<keyword evidence="1" id="KW-0175">Coiled coil</keyword>
<feature type="coiled-coil region" evidence="1">
    <location>
        <begin position="49"/>
        <end position="118"/>
    </location>
</feature>
<dbReference type="AlphaFoldDB" id="A0A4W3JQN5"/>
<feature type="compositionally biased region" description="Polar residues" evidence="2">
    <location>
        <begin position="1"/>
        <end position="14"/>
    </location>
</feature>
<evidence type="ECO:0000313" key="3">
    <source>
        <dbReference type="Ensembl" id="ENSCMIP00000045794.1"/>
    </source>
</evidence>
<reference evidence="4" key="2">
    <citation type="journal article" date="2007" name="PLoS Biol.">
        <title>Survey sequencing and comparative analysis of the elephant shark (Callorhinchus milii) genome.</title>
        <authorList>
            <person name="Venkatesh B."/>
            <person name="Kirkness E.F."/>
            <person name="Loh Y.H."/>
            <person name="Halpern A.L."/>
            <person name="Lee A.P."/>
            <person name="Johnson J."/>
            <person name="Dandona N."/>
            <person name="Viswanathan L.D."/>
            <person name="Tay A."/>
            <person name="Venter J.C."/>
            <person name="Strausberg R.L."/>
            <person name="Brenner S."/>
        </authorList>
    </citation>
    <scope>NUCLEOTIDE SEQUENCE [LARGE SCALE GENOMIC DNA]</scope>
</reference>
<feature type="coiled-coil region" evidence="1">
    <location>
        <begin position="628"/>
        <end position="717"/>
    </location>
</feature>
<feature type="coiled-coil region" evidence="1">
    <location>
        <begin position="161"/>
        <end position="240"/>
    </location>
</feature>
<feature type="region of interest" description="Disordered" evidence="2">
    <location>
        <begin position="582"/>
        <end position="606"/>
    </location>
</feature>
<evidence type="ECO:0000313" key="4">
    <source>
        <dbReference type="Proteomes" id="UP000314986"/>
    </source>
</evidence>
<protein>
    <submittedName>
        <fullName evidence="3">Uncharacterized protein</fullName>
    </submittedName>
</protein>
<dbReference type="STRING" id="7868.ENSCMIP00000045794"/>
<reference evidence="4" key="1">
    <citation type="journal article" date="2006" name="Science">
        <title>Ancient noncoding elements conserved in the human genome.</title>
        <authorList>
            <person name="Venkatesh B."/>
            <person name="Kirkness E.F."/>
            <person name="Loh Y.H."/>
            <person name="Halpern A.L."/>
            <person name="Lee A.P."/>
            <person name="Johnson J."/>
            <person name="Dandona N."/>
            <person name="Viswanathan L.D."/>
            <person name="Tay A."/>
            <person name="Venter J.C."/>
            <person name="Strausberg R.L."/>
            <person name="Brenner S."/>
        </authorList>
    </citation>
    <scope>NUCLEOTIDE SEQUENCE [LARGE SCALE GENOMIC DNA]</scope>
</reference>
<evidence type="ECO:0000256" key="1">
    <source>
        <dbReference type="SAM" id="Coils"/>
    </source>
</evidence>
<feature type="coiled-coil region" evidence="1">
    <location>
        <begin position="267"/>
        <end position="406"/>
    </location>
</feature>
<name>A0A4W3JQN5_CALMI</name>
<dbReference type="Proteomes" id="UP000314986">
    <property type="component" value="Unassembled WGS sequence"/>
</dbReference>
<feature type="compositionally biased region" description="Basic and acidic residues" evidence="2">
    <location>
        <begin position="587"/>
        <end position="599"/>
    </location>
</feature>
<sequence>MIEDQNVASVQDLSAVNRKRPSETYHGPENQPPSKKGQFNKDVYNCTSMKTLEEKVEEIRRELSNKELALITLKAKVQSLDSLLDLTKEDLQSERISKERLSNEVEVLKLELASSGQRIFKLTEDVMIQKSNFESLISEISFQKETNEQQSEKAKLFQLELEFVRQDRADKELQIKMLEENLVKLSGFQTEAQECMVDLKNTKSALEEVKEESVKKTIKIESLQRQLSDLDQELHQAQAKAVRQDTTHFHKIIESMQKECEQIATLSSKKTQQNEELKQQIELLNNAKADLQNECTELKQNEATIQTSLEEKSDLFQQLKAKLEETECKLNIAVQASVQDKENHSELQKQMKNHKSKIKAKDLEISKCQTNITRLEEQLKERESLITDLQNNLKGVEEKFQESERCVGNFEARETKLRAEVQEIQDDLTVINDMLSKKTGELENKLLEIVQLKKDLSDNSSKSQILADELQRKDEEYSDLKEKYMDAKKQIQQVEKEISTKREEEKCVRHKLQELERMKNQMAQDLEAKERIIQQFKRACSSETDLQKKVALLTITLEQKNATLIKLEKDLEEYGTTNSVKEQQFTEAKEGQKLNKDSSHYPNQKPDIVLTDKTEESVHFQQTTSKELQEKERMIRDLKIVLSEQEQTQTEQDEVLEKKQKEIEQLNTELEKQRLRINDLTEKCNKIEHHHLTQNKNEEYSREVESFQNEIEVLKNI</sequence>
<feature type="region of interest" description="Disordered" evidence="2">
    <location>
        <begin position="1"/>
        <end position="42"/>
    </location>
</feature>
<evidence type="ECO:0000256" key="2">
    <source>
        <dbReference type="SAM" id="MobiDB-lite"/>
    </source>
</evidence>
<dbReference type="GeneTree" id="ENSGT00940000155989"/>
<keyword evidence="4" id="KW-1185">Reference proteome</keyword>